<proteinExistence type="predicted"/>
<dbReference type="GO" id="GO:0003723">
    <property type="term" value="F:RNA binding"/>
    <property type="evidence" value="ECO:0007669"/>
    <property type="project" value="TreeGrafter"/>
</dbReference>
<dbReference type="Gene3D" id="1.10.1520.10">
    <property type="entry name" value="Ribonuclease III domain"/>
    <property type="match status" value="1"/>
</dbReference>
<dbReference type="PANTHER" id="PTHR14950:SF37">
    <property type="entry name" value="ENDORIBONUCLEASE DICER"/>
    <property type="match status" value="1"/>
</dbReference>
<dbReference type="ExpressionAtlas" id="A0A0J8CFS4">
    <property type="expression patterns" value="baseline and differential"/>
</dbReference>
<keyword evidence="3" id="KW-1185">Reference proteome</keyword>
<dbReference type="EMBL" id="KQ090101">
    <property type="protein sequence ID" value="KMT10974.1"/>
    <property type="molecule type" value="Genomic_DNA"/>
</dbReference>
<sequence>MVDMAQVNYVFLPAELCFVHPLPGELVRGAQRLPSIMRRVESMLLAIELKNIINYHIPASKILEALTAASCQETFCYERAKLLGDAYLK</sequence>
<reference evidence="2 3" key="1">
    <citation type="journal article" date="2014" name="Nature">
        <title>The genome of the recently domesticated crop plant sugar beet (Beta vulgaris).</title>
        <authorList>
            <person name="Dohm J.C."/>
            <person name="Minoche A.E."/>
            <person name="Holtgrawe D."/>
            <person name="Capella-Gutierrez S."/>
            <person name="Zakrzewski F."/>
            <person name="Tafer H."/>
            <person name="Rupp O."/>
            <person name="Sorensen T.R."/>
            <person name="Stracke R."/>
            <person name="Reinhardt R."/>
            <person name="Goesmann A."/>
            <person name="Kraft T."/>
            <person name="Schulz B."/>
            <person name="Stadler P.F."/>
            <person name="Schmidt T."/>
            <person name="Gabaldon T."/>
            <person name="Lehrach H."/>
            <person name="Weisshaar B."/>
            <person name="Himmelbauer H."/>
        </authorList>
    </citation>
    <scope>NUCLEOTIDE SEQUENCE [LARGE SCALE GENOMIC DNA]</scope>
    <source>
        <tissue evidence="2">Taproot</tissue>
    </source>
</reference>
<evidence type="ECO:0000256" key="1">
    <source>
        <dbReference type="ARBA" id="ARBA00022801"/>
    </source>
</evidence>
<name>A0A0J8CFS4_BETVV</name>
<accession>A0A0J8CFS4</accession>
<dbReference type="GO" id="GO:0004525">
    <property type="term" value="F:ribonuclease III activity"/>
    <property type="evidence" value="ECO:0007669"/>
    <property type="project" value="InterPro"/>
</dbReference>
<evidence type="ECO:0000313" key="2">
    <source>
        <dbReference type="EMBL" id="KMT10974.1"/>
    </source>
</evidence>
<dbReference type="GO" id="GO:0030422">
    <property type="term" value="P:siRNA processing"/>
    <property type="evidence" value="ECO:0007669"/>
    <property type="project" value="TreeGrafter"/>
</dbReference>
<dbReference type="Proteomes" id="UP000035740">
    <property type="component" value="Chromosome 5"/>
</dbReference>
<protein>
    <submittedName>
        <fullName evidence="2">Uncharacterized protein</fullName>
    </submittedName>
</protein>
<dbReference type="AlphaFoldDB" id="A0A0J8CFS4"/>
<evidence type="ECO:0000313" key="3">
    <source>
        <dbReference type="Proteomes" id="UP000035740"/>
    </source>
</evidence>
<organism evidence="2 3">
    <name type="scientific">Beta vulgaris subsp. vulgaris</name>
    <name type="common">Beet</name>
    <dbReference type="NCBI Taxonomy" id="3555"/>
    <lineage>
        <taxon>Eukaryota</taxon>
        <taxon>Viridiplantae</taxon>
        <taxon>Streptophyta</taxon>
        <taxon>Embryophyta</taxon>
        <taxon>Tracheophyta</taxon>
        <taxon>Spermatophyta</taxon>
        <taxon>Magnoliopsida</taxon>
        <taxon>eudicotyledons</taxon>
        <taxon>Gunneridae</taxon>
        <taxon>Pentapetalae</taxon>
        <taxon>Caryophyllales</taxon>
        <taxon>Chenopodiaceae</taxon>
        <taxon>Betoideae</taxon>
        <taxon>Beta</taxon>
    </lineage>
</organism>
<dbReference type="GO" id="GO:0005634">
    <property type="term" value="C:nucleus"/>
    <property type="evidence" value="ECO:0007669"/>
    <property type="project" value="TreeGrafter"/>
</dbReference>
<dbReference type="PANTHER" id="PTHR14950">
    <property type="entry name" value="DICER-RELATED"/>
    <property type="match status" value="1"/>
</dbReference>
<dbReference type="SUPFAM" id="SSF69065">
    <property type="entry name" value="RNase III domain-like"/>
    <property type="match status" value="1"/>
</dbReference>
<dbReference type="OrthoDB" id="6513042at2759"/>
<dbReference type="InterPro" id="IPR036389">
    <property type="entry name" value="RNase_III_sf"/>
</dbReference>
<keyword evidence="1" id="KW-0378">Hydrolase</keyword>
<dbReference type="GO" id="GO:0005737">
    <property type="term" value="C:cytoplasm"/>
    <property type="evidence" value="ECO:0007669"/>
    <property type="project" value="TreeGrafter"/>
</dbReference>
<dbReference type="Gramene" id="KMT10974">
    <property type="protein sequence ID" value="KMT10974"/>
    <property type="gene ID" value="BVRB_5g112670"/>
</dbReference>
<gene>
    <name evidence="2" type="ORF">BVRB_5g112670</name>
</gene>